<evidence type="ECO:0000313" key="1">
    <source>
        <dbReference type="EMBL" id="GAA4667052.1"/>
    </source>
</evidence>
<organism evidence="1 2">
    <name type="scientific">Bartonella pachyuromydis</name>
    <dbReference type="NCBI Taxonomy" id="931097"/>
    <lineage>
        <taxon>Bacteria</taxon>
        <taxon>Pseudomonadati</taxon>
        <taxon>Pseudomonadota</taxon>
        <taxon>Alphaproteobacteria</taxon>
        <taxon>Hyphomicrobiales</taxon>
        <taxon>Bartonellaceae</taxon>
        <taxon>Bartonella</taxon>
    </lineage>
</organism>
<name>A0ABP8VMV5_9HYPH</name>
<comment type="caution">
    <text evidence="1">The sequence shown here is derived from an EMBL/GenBank/DDBJ whole genome shotgun (WGS) entry which is preliminary data.</text>
</comment>
<dbReference type="Proteomes" id="UP001501699">
    <property type="component" value="Unassembled WGS sequence"/>
</dbReference>
<reference evidence="2" key="1">
    <citation type="journal article" date="2019" name="Int. J. Syst. Evol. Microbiol.">
        <title>The Global Catalogue of Microorganisms (GCM) 10K type strain sequencing project: providing services to taxonomists for standard genome sequencing and annotation.</title>
        <authorList>
            <consortium name="The Broad Institute Genomics Platform"/>
            <consortium name="The Broad Institute Genome Sequencing Center for Infectious Disease"/>
            <person name="Wu L."/>
            <person name="Ma J."/>
        </authorList>
    </citation>
    <scope>NUCLEOTIDE SEQUENCE [LARGE SCALE GENOMIC DNA]</scope>
    <source>
        <strain evidence="2">JCM 17714</strain>
    </source>
</reference>
<dbReference type="RefSeq" id="WP_345119547.1">
    <property type="nucleotide sequence ID" value="NZ_BAABJA010000018.1"/>
</dbReference>
<proteinExistence type="predicted"/>
<accession>A0ABP8VMV5</accession>
<sequence>MTPYNTSGEIGSQYIYPKKKINLRTVENSVSSSPASQYRYSKNGTRFRLVEDPAEIEKLSKFFANNSPAPQYRYSKNGTRFRLVEDPAEIERISNFYFSQEQKNPENEQNTTDDFSFDDKDLTRWDALRSHGISGLTAGYSDELQAANEAGFTNYWRGDKRAEEIYNKRVAKERAYLKALEKKHPILSSIGYLSGSIVPTVASFIPGLGLLRVGAAASTFGNIGKAAILGAGSGALHGSGAGDGFYGRLGSAGIGGGIGAVAGPVGSLASTFGSSGLNKALRSMQTVPFVRRHFNPAHKDIQTRAVREVAKTLYDDGVENVAERLASAPRHAFLTDISPNLEVSLANMGKTNTRVSELLKHAHGERVQNAVRRIGQLADENITPLQDTKVLKRSLQEQGEREYKHLYAQAMQTPIAKRHYPALNRLFKNKWFQDALKEAVDILEGDPRKAIAQRFYDKNFSHLNYKPTMELLDQTKKSLDELIEKYKNFGDKQKSSGYQLIKNNLVKITDEISPTYKAARGSAAKYAGFEEAISQGKKIAERDVSGATIAEGLRKGAIADGLNTYRVGIRDYIDDILAKSRPVNRLSNILQTGSMSKNLSRSLNPKNIEAFRKAVDDERFYEDAAQRALKPFQGTPEVSPLTGVNIPYGTVSAAHEGAKITQNILSDTIKKLPQKERQIFERDMAKLATFGVKGMKQQEVAQMLQRFIYWHKKGVLTEKTMHFISSILMGEAGRWGRSKVQ</sequence>
<dbReference type="EMBL" id="BAABJA010000018">
    <property type="protein sequence ID" value="GAA4667052.1"/>
    <property type="molecule type" value="Genomic_DNA"/>
</dbReference>
<evidence type="ECO:0000313" key="2">
    <source>
        <dbReference type="Proteomes" id="UP001501699"/>
    </source>
</evidence>
<gene>
    <name evidence="1" type="ORF">GCM10023262_15470</name>
</gene>
<protein>
    <submittedName>
        <fullName evidence="1">Uncharacterized protein</fullName>
    </submittedName>
</protein>
<keyword evidence="2" id="KW-1185">Reference proteome</keyword>